<accession>A0A1B2ERC0</accession>
<feature type="domain" description="DUF6894" evidence="2">
    <location>
        <begin position="36"/>
        <end position="104"/>
    </location>
</feature>
<dbReference type="AlphaFoldDB" id="A0A1B2ERC0"/>
<protein>
    <recommendedName>
        <fullName evidence="2">DUF6894 domain-containing protein</fullName>
    </recommendedName>
</protein>
<proteinExistence type="predicted"/>
<feature type="region of interest" description="Disordered" evidence="1">
    <location>
        <begin position="1"/>
        <end position="33"/>
    </location>
</feature>
<gene>
    <name evidence="3" type="ORF">BB934_29995</name>
</gene>
<reference evidence="3" key="1">
    <citation type="submission" date="2016-07" db="EMBL/GenBank/DDBJ databases">
        <title>Microvirga ossetica sp. nov. a new species of rhizobia isolated from root nodules of the legume species Vicia alpestris Steven originated from North Ossetia region in the Caucasus.</title>
        <authorList>
            <person name="Safronova V.I."/>
            <person name="Kuznetsova I.G."/>
            <person name="Sazanova A.L."/>
            <person name="Belimov A."/>
            <person name="Andronov E."/>
            <person name="Osledkin Y.S."/>
            <person name="Onishchuk O.P."/>
            <person name="Kurchak O.N."/>
            <person name="Shaposhnikov A.I."/>
            <person name="Willems A."/>
            <person name="Tikhonovich I.A."/>
        </authorList>
    </citation>
    <scope>NUCLEOTIDE SEQUENCE [LARGE SCALE GENOMIC DNA]</scope>
    <source>
        <strain evidence="3">V5/3M</strain>
        <plasmid evidence="3">unnamed1</plasmid>
    </source>
</reference>
<dbReference type="RefSeq" id="WP_099513627.1">
    <property type="nucleotide sequence ID" value="NZ_CP016617.1"/>
</dbReference>
<name>A0A1B2ERC0_9HYPH</name>
<dbReference type="OrthoDB" id="8021301at2"/>
<sequence>MTILDDGTKKAVRRALGIRPTSPRPAPTHATQPALHYFNIKTPSGVIEDPEGDTYPGLQAARADALAKARDMIADGDQKGEDRHDSSFEIRDCANQHVLTVAFSEIAKSKLTSQGGRR</sequence>
<evidence type="ECO:0000259" key="2">
    <source>
        <dbReference type="Pfam" id="PF21834"/>
    </source>
</evidence>
<dbReference type="KEGG" id="moc:BB934_29995"/>
<evidence type="ECO:0000313" key="3">
    <source>
        <dbReference type="EMBL" id="ANY82517.1"/>
    </source>
</evidence>
<geneLocation type="plasmid" evidence="3">
    <name>unnamed1</name>
</geneLocation>
<keyword evidence="3" id="KW-0614">Plasmid</keyword>
<dbReference type="Pfam" id="PF21834">
    <property type="entry name" value="DUF6894"/>
    <property type="match status" value="1"/>
</dbReference>
<evidence type="ECO:0000256" key="1">
    <source>
        <dbReference type="SAM" id="MobiDB-lite"/>
    </source>
</evidence>
<organism evidence="3">
    <name type="scientific">Microvirga ossetica</name>
    <dbReference type="NCBI Taxonomy" id="1882682"/>
    <lineage>
        <taxon>Bacteria</taxon>
        <taxon>Pseudomonadati</taxon>
        <taxon>Pseudomonadota</taxon>
        <taxon>Alphaproteobacteria</taxon>
        <taxon>Hyphomicrobiales</taxon>
        <taxon>Methylobacteriaceae</taxon>
        <taxon>Microvirga</taxon>
    </lineage>
</organism>
<dbReference type="EMBL" id="CP016617">
    <property type="protein sequence ID" value="ANY82517.1"/>
    <property type="molecule type" value="Genomic_DNA"/>
</dbReference>
<dbReference type="InterPro" id="IPR054189">
    <property type="entry name" value="DUF6894"/>
</dbReference>